<accession>B8IAJ7</accession>
<dbReference type="RefSeq" id="WP_015932625.1">
    <property type="nucleotide sequence ID" value="NC_011894.1"/>
</dbReference>
<sequence>MTRRSGETYDQIAGLDIATTAYLAGLIDADGTISVSPGKTGKDGQPHLPTPIVLIVNGDLELIRWLKEVIGYGCSYETKTRPKRPDQSDSNWNKVHRYQLGGRAAIAFLAKCRPYLREKRRQADLVLSMPSKGKAFAVVATVEQRARAFEAMEKIRALNRRGLKPDPIPEAA</sequence>
<evidence type="ECO:0008006" key="3">
    <source>
        <dbReference type="Google" id="ProtNLM"/>
    </source>
</evidence>
<dbReference type="AlphaFoldDB" id="B8IAJ7"/>
<dbReference type="InterPro" id="IPR027434">
    <property type="entry name" value="Homing_endonucl"/>
</dbReference>
<dbReference type="OrthoDB" id="5783349at2"/>
<dbReference type="STRING" id="460265.Mnod_6236"/>
<organism evidence="1 2">
    <name type="scientific">Methylobacterium nodulans (strain LMG 21967 / CNCM I-2342 / ORS 2060)</name>
    <dbReference type="NCBI Taxonomy" id="460265"/>
    <lineage>
        <taxon>Bacteria</taxon>
        <taxon>Pseudomonadati</taxon>
        <taxon>Pseudomonadota</taxon>
        <taxon>Alphaproteobacteria</taxon>
        <taxon>Hyphomicrobiales</taxon>
        <taxon>Methylobacteriaceae</taxon>
        <taxon>Methylobacterium</taxon>
    </lineage>
</organism>
<dbReference type="eggNOG" id="ENOG50332I1">
    <property type="taxonomic scope" value="Bacteria"/>
</dbReference>
<dbReference type="Gene3D" id="3.10.28.10">
    <property type="entry name" value="Homing endonucleases"/>
    <property type="match status" value="1"/>
</dbReference>
<reference evidence="1 2" key="1">
    <citation type="submission" date="2009-01" db="EMBL/GenBank/DDBJ databases">
        <title>Complete sequence of chromosome of Methylobacterium nodulans ORS 2060.</title>
        <authorList>
            <consortium name="US DOE Joint Genome Institute"/>
            <person name="Lucas S."/>
            <person name="Copeland A."/>
            <person name="Lapidus A."/>
            <person name="Glavina del Rio T."/>
            <person name="Dalin E."/>
            <person name="Tice H."/>
            <person name="Bruce D."/>
            <person name="Goodwin L."/>
            <person name="Pitluck S."/>
            <person name="Sims D."/>
            <person name="Brettin T."/>
            <person name="Detter J.C."/>
            <person name="Han C."/>
            <person name="Larimer F."/>
            <person name="Land M."/>
            <person name="Hauser L."/>
            <person name="Kyrpides N."/>
            <person name="Ivanova N."/>
            <person name="Marx C.J."/>
            <person name="Richardson P."/>
        </authorList>
    </citation>
    <scope>NUCLEOTIDE SEQUENCE [LARGE SCALE GENOMIC DNA]</scope>
    <source>
        <strain evidence="2">LMG 21967 / CNCM I-2342 / ORS 2060</strain>
    </source>
</reference>
<dbReference type="HOGENOM" id="CLU_1553481_0_0_5"/>
<evidence type="ECO:0000313" key="2">
    <source>
        <dbReference type="Proteomes" id="UP000008207"/>
    </source>
</evidence>
<protein>
    <recommendedName>
        <fullName evidence="3">Homing endonuclease LAGLIDADG domain-containing protein</fullName>
    </recommendedName>
</protein>
<dbReference type="SUPFAM" id="SSF55608">
    <property type="entry name" value="Homing endonucleases"/>
    <property type="match status" value="1"/>
</dbReference>
<name>B8IAJ7_METNO</name>
<dbReference type="EMBL" id="CP001349">
    <property type="protein sequence ID" value="ACL61042.1"/>
    <property type="molecule type" value="Genomic_DNA"/>
</dbReference>
<gene>
    <name evidence="1" type="ordered locus">Mnod_6236</name>
</gene>
<evidence type="ECO:0000313" key="1">
    <source>
        <dbReference type="EMBL" id="ACL61042.1"/>
    </source>
</evidence>
<proteinExistence type="predicted"/>
<keyword evidence="2" id="KW-1185">Reference proteome</keyword>
<dbReference type="KEGG" id="mno:Mnod_6236"/>
<dbReference type="Proteomes" id="UP000008207">
    <property type="component" value="Chromosome"/>
</dbReference>